<protein>
    <submittedName>
        <fullName evidence="3">Reverse transcriptase zinc-binding domain</fullName>
    </submittedName>
</protein>
<keyword evidence="3" id="KW-0695">RNA-directed DNA polymerase</keyword>
<dbReference type="OMA" id="WQGIMHG"/>
<dbReference type="OrthoDB" id="1938246at2759"/>
<dbReference type="GO" id="GO:0003964">
    <property type="term" value="F:RNA-directed DNA polymerase activity"/>
    <property type="evidence" value="ECO:0007669"/>
    <property type="project" value="UniProtKB-KW"/>
</dbReference>
<feature type="domain" description="Reverse transcriptase zinc-binding" evidence="2">
    <location>
        <begin position="281"/>
        <end position="367"/>
    </location>
</feature>
<reference evidence="3 4" key="1">
    <citation type="journal article" date="2017" name="Mol. Plant">
        <title>The Genome of Medicinal Plant Macleaya cordata Provides New Insights into Benzylisoquinoline Alkaloids Metabolism.</title>
        <authorList>
            <person name="Liu X."/>
            <person name="Liu Y."/>
            <person name="Huang P."/>
            <person name="Ma Y."/>
            <person name="Qing Z."/>
            <person name="Tang Q."/>
            <person name="Cao H."/>
            <person name="Cheng P."/>
            <person name="Zheng Y."/>
            <person name="Yuan Z."/>
            <person name="Zhou Y."/>
            <person name="Liu J."/>
            <person name="Tang Z."/>
            <person name="Zhuo Y."/>
            <person name="Zhang Y."/>
            <person name="Yu L."/>
            <person name="Huang J."/>
            <person name="Yang P."/>
            <person name="Peng Q."/>
            <person name="Zhang J."/>
            <person name="Jiang W."/>
            <person name="Zhang Z."/>
            <person name="Lin K."/>
            <person name="Ro D.K."/>
            <person name="Chen X."/>
            <person name="Xiong X."/>
            <person name="Shang Y."/>
            <person name="Huang S."/>
            <person name="Zeng J."/>
        </authorList>
    </citation>
    <scope>NUCLEOTIDE SEQUENCE [LARGE SCALE GENOMIC DNA]</scope>
    <source>
        <strain evidence="4">cv. BLH2017</strain>
        <tissue evidence="3">Root</tissue>
    </source>
</reference>
<dbReference type="InParanoid" id="A0A200PU05"/>
<evidence type="ECO:0000313" key="3">
    <source>
        <dbReference type="EMBL" id="OVA01717.1"/>
    </source>
</evidence>
<feature type="compositionally biased region" description="Polar residues" evidence="1">
    <location>
        <begin position="451"/>
        <end position="464"/>
    </location>
</feature>
<keyword evidence="4" id="KW-1185">Reference proteome</keyword>
<keyword evidence="3" id="KW-0808">Transferase</keyword>
<evidence type="ECO:0000256" key="1">
    <source>
        <dbReference type="SAM" id="MobiDB-lite"/>
    </source>
</evidence>
<dbReference type="PANTHER" id="PTHR33116:SF86">
    <property type="entry name" value="REVERSE TRANSCRIPTASE DOMAIN-CONTAINING PROTEIN"/>
    <property type="match status" value="1"/>
</dbReference>
<evidence type="ECO:0000259" key="2">
    <source>
        <dbReference type="Pfam" id="PF13966"/>
    </source>
</evidence>
<comment type="caution">
    <text evidence="3">The sequence shown here is derived from an EMBL/GenBank/DDBJ whole genome shotgun (WGS) entry which is preliminary data.</text>
</comment>
<organism evidence="3 4">
    <name type="scientific">Macleaya cordata</name>
    <name type="common">Five-seeded plume-poppy</name>
    <name type="synonym">Bocconia cordata</name>
    <dbReference type="NCBI Taxonomy" id="56857"/>
    <lineage>
        <taxon>Eukaryota</taxon>
        <taxon>Viridiplantae</taxon>
        <taxon>Streptophyta</taxon>
        <taxon>Embryophyta</taxon>
        <taxon>Tracheophyta</taxon>
        <taxon>Spermatophyta</taxon>
        <taxon>Magnoliopsida</taxon>
        <taxon>Ranunculales</taxon>
        <taxon>Papaveraceae</taxon>
        <taxon>Papaveroideae</taxon>
        <taxon>Macleaya</taxon>
    </lineage>
</organism>
<dbReference type="AlphaFoldDB" id="A0A200PU05"/>
<accession>A0A200PU05</accession>
<dbReference type="EMBL" id="MVGT01004039">
    <property type="protein sequence ID" value="OVA01717.1"/>
    <property type="molecule type" value="Genomic_DNA"/>
</dbReference>
<dbReference type="InterPro" id="IPR026960">
    <property type="entry name" value="RVT-Znf"/>
</dbReference>
<proteinExistence type="predicted"/>
<dbReference type="Pfam" id="PF13966">
    <property type="entry name" value="zf-RVT"/>
    <property type="match status" value="1"/>
</dbReference>
<feature type="region of interest" description="Disordered" evidence="1">
    <location>
        <begin position="445"/>
        <end position="469"/>
    </location>
</feature>
<dbReference type="PANTHER" id="PTHR33116">
    <property type="entry name" value="REVERSE TRANSCRIPTASE ZINC-BINDING DOMAIN-CONTAINING PROTEIN-RELATED-RELATED"/>
    <property type="match status" value="1"/>
</dbReference>
<sequence length="491" mass="56498">MLARMINIKNQGLGEKYLGAPIIFLRSKTQTHLSLLKSIDNRINSWSNRFLSQAGRTSLVKAIDQAIPLYQMAAFLIPKNLCRKIDSHLCKYWWGESLDPNDKKIHLLAWDNICKPVSEGGLGIRKSEINNIAMLARNAWRLLENPESLWGKTLKAKYFKNSDFLHANCPNSASWAWKCLHFVKEKIKPFISWIVGDGKFIDPWCDRWIPDCNNEHPQPQTPHDTNIKVADFIDQTSRSWDRGNLQIHFDQSSIEKIVRIPLSSVSSSDRRAWDLTRDGRFISKSIYLTLRGVGNNQEDKLWKGIWKSKMPHRVQLFTWKCAKNALPVRDLLSQRININTNLCPRCQAEPKTITHALLTCTQIATLWSNSRMHCCTDPFVDKPISDWLRSWLAVDPYRSNVDKIEHFPLVASLMWSIWMSRNILVFNNKIETDIAIQNRAHRMLPKPKFQKQGNNTTSQSQLTNHARLPPPAGWVKVNCDGAWDPVTKCGG</sequence>
<keyword evidence="3" id="KW-0548">Nucleotidyltransferase</keyword>
<gene>
    <name evidence="3" type="ORF">BVC80_9071g40</name>
</gene>
<evidence type="ECO:0000313" key="4">
    <source>
        <dbReference type="Proteomes" id="UP000195402"/>
    </source>
</evidence>
<name>A0A200PU05_MACCD</name>
<dbReference type="Proteomes" id="UP000195402">
    <property type="component" value="Unassembled WGS sequence"/>
</dbReference>